<protein>
    <submittedName>
        <fullName evidence="1">17915_t:CDS:1</fullName>
    </submittedName>
</protein>
<proteinExistence type="predicted"/>
<feature type="non-terminal residue" evidence="1">
    <location>
        <position position="1"/>
    </location>
</feature>
<sequence>ILEILVAADELLLKVLLDYIQDHLMNFTYANIKRDDLDMVEEDVWDQVIKWGLAQNPSFDVNLREWDAKEFQALALTLQE</sequence>
<comment type="caution">
    <text evidence="1">The sequence shown here is derived from an EMBL/GenBank/DDBJ whole genome shotgun (WGS) entry which is preliminary data.</text>
</comment>
<dbReference type="EMBL" id="CAJVPQ010012180">
    <property type="protein sequence ID" value="CAG8730600.1"/>
    <property type="molecule type" value="Genomic_DNA"/>
</dbReference>
<dbReference type="Proteomes" id="UP000789570">
    <property type="component" value="Unassembled WGS sequence"/>
</dbReference>
<organism evidence="1 2">
    <name type="scientific">Funneliformis caledonium</name>
    <dbReference type="NCBI Taxonomy" id="1117310"/>
    <lineage>
        <taxon>Eukaryota</taxon>
        <taxon>Fungi</taxon>
        <taxon>Fungi incertae sedis</taxon>
        <taxon>Mucoromycota</taxon>
        <taxon>Glomeromycotina</taxon>
        <taxon>Glomeromycetes</taxon>
        <taxon>Glomerales</taxon>
        <taxon>Glomeraceae</taxon>
        <taxon>Funneliformis</taxon>
    </lineage>
</organism>
<gene>
    <name evidence="1" type="ORF">FCALED_LOCUS14961</name>
</gene>
<accession>A0A9N9ID48</accession>
<reference evidence="1" key="1">
    <citation type="submission" date="2021-06" db="EMBL/GenBank/DDBJ databases">
        <authorList>
            <person name="Kallberg Y."/>
            <person name="Tangrot J."/>
            <person name="Rosling A."/>
        </authorList>
    </citation>
    <scope>NUCLEOTIDE SEQUENCE</scope>
    <source>
        <strain evidence="1">UK204</strain>
    </source>
</reference>
<name>A0A9N9ID48_9GLOM</name>
<dbReference type="OrthoDB" id="2434560at2759"/>
<evidence type="ECO:0000313" key="1">
    <source>
        <dbReference type="EMBL" id="CAG8730600.1"/>
    </source>
</evidence>
<dbReference type="AlphaFoldDB" id="A0A9N9ID48"/>
<evidence type="ECO:0000313" key="2">
    <source>
        <dbReference type="Proteomes" id="UP000789570"/>
    </source>
</evidence>
<feature type="non-terminal residue" evidence="1">
    <location>
        <position position="80"/>
    </location>
</feature>
<keyword evidence="2" id="KW-1185">Reference proteome</keyword>